<evidence type="ECO:0000313" key="1">
    <source>
        <dbReference type="EMBL" id="TCK21003.1"/>
    </source>
</evidence>
<keyword evidence="2" id="KW-1185">Reference proteome</keyword>
<evidence type="ECO:0000313" key="2">
    <source>
        <dbReference type="Proteomes" id="UP000295560"/>
    </source>
</evidence>
<comment type="caution">
    <text evidence="1">The sequence shown here is derived from an EMBL/GenBank/DDBJ whole genome shotgun (WGS) entry which is preliminary data.</text>
</comment>
<organism evidence="1 2">
    <name type="scientific">Pseudonocardia endophytica</name>
    <dbReference type="NCBI Taxonomy" id="401976"/>
    <lineage>
        <taxon>Bacteria</taxon>
        <taxon>Bacillati</taxon>
        <taxon>Actinomycetota</taxon>
        <taxon>Actinomycetes</taxon>
        <taxon>Pseudonocardiales</taxon>
        <taxon>Pseudonocardiaceae</taxon>
        <taxon>Pseudonocardia</taxon>
    </lineage>
</organism>
<reference evidence="1 2" key="1">
    <citation type="submission" date="2019-03" db="EMBL/GenBank/DDBJ databases">
        <title>Sequencing the genomes of 1000 actinobacteria strains.</title>
        <authorList>
            <person name="Klenk H.-P."/>
        </authorList>
    </citation>
    <scope>NUCLEOTIDE SEQUENCE [LARGE SCALE GENOMIC DNA]</scope>
    <source>
        <strain evidence="1 2">DSM 44969</strain>
    </source>
</reference>
<dbReference type="EMBL" id="SMFZ01000002">
    <property type="protein sequence ID" value="TCK21003.1"/>
    <property type="molecule type" value="Genomic_DNA"/>
</dbReference>
<dbReference type="Proteomes" id="UP000295560">
    <property type="component" value="Unassembled WGS sequence"/>
</dbReference>
<accession>A0A4R1HJD3</accession>
<dbReference type="AlphaFoldDB" id="A0A4R1HJD3"/>
<protein>
    <submittedName>
        <fullName evidence="1">Uncharacterized protein</fullName>
    </submittedName>
</protein>
<name>A0A4R1HJD3_PSEEN</name>
<gene>
    <name evidence="1" type="ORF">EV378_4977</name>
</gene>
<proteinExistence type="predicted"/>
<sequence length="76" mass="8123">MINRVDLATVFAALDLDPDDPDAADDVAVVHALVARRDSSCPRRGAGGSVRAVTGPQITHVDDRCRANGPEVRWSQ</sequence>